<accession>A0A9D4QWP0</accession>
<keyword evidence="1" id="KW-1015">Disulfide bond</keyword>
<gene>
    <name evidence="3" type="ORF">DPMN_087964</name>
</gene>
<evidence type="ECO:0000313" key="4">
    <source>
        <dbReference type="Proteomes" id="UP000828390"/>
    </source>
</evidence>
<evidence type="ECO:0000313" key="3">
    <source>
        <dbReference type="EMBL" id="KAH3845683.1"/>
    </source>
</evidence>
<evidence type="ECO:0000259" key="2">
    <source>
        <dbReference type="PROSITE" id="PS50240"/>
    </source>
</evidence>
<dbReference type="GO" id="GO:0006508">
    <property type="term" value="P:proteolysis"/>
    <property type="evidence" value="ECO:0007669"/>
    <property type="project" value="InterPro"/>
</dbReference>
<dbReference type="InterPro" id="IPR001254">
    <property type="entry name" value="Trypsin_dom"/>
</dbReference>
<reference evidence="3" key="2">
    <citation type="submission" date="2020-11" db="EMBL/GenBank/DDBJ databases">
        <authorList>
            <person name="McCartney M.A."/>
            <person name="Auch B."/>
            <person name="Kono T."/>
            <person name="Mallez S."/>
            <person name="Becker A."/>
            <person name="Gohl D.M."/>
            <person name="Silverstein K.A.T."/>
            <person name="Koren S."/>
            <person name="Bechman K.B."/>
            <person name="Herman A."/>
            <person name="Abrahante J.E."/>
            <person name="Garbe J."/>
        </authorList>
    </citation>
    <scope>NUCLEOTIDE SEQUENCE</scope>
    <source>
        <strain evidence="3">Duluth1</strain>
        <tissue evidence="3">Whole animal</tissue>
    </source>
</reference>
<dbReference type="SUPFAM" id="SSF50494">
    <property type="entry name" value="Trypsin-like serine proteases"/>
    <property type="match status" value="1"/>
</dbReference>
<keyword evidence="4" id="KW-1185">Reference proteome</keyword>
<reference evidence="3" key="1">
    <citation type="journal article" date="2019" name="bioRxiv">
        <title>The Genome of the Zebra Mussel, Dreissena polymorpha: A Resource for Invasive Species Research.</title>
        <authorList>
            <person name="McCartney M.A."/>
            <person name="Auch B."/>
            <person name="Kono T."/>
            <person name="Mallez S."/>
            <person name="Zhang Y."/>
            <person name="Obille A."/>
            <person name="Becker A."/>
            <person name="Abrahante J.E."/>
            <person name="Garbe J."/>
            <person name="Badalamenti J.P."/>
            <person name="Herman A."/>
            <person name="Mangelson H."/>
            <person name="Liachko I."/>
            <person name="Sullivan S."/>
            <person name="Sone E.D."/>
            <person name="Koren S."/>
            <person name="Silverstein K.A.T."/>
            <person name="Beckman K.B."/>
            <person name="Gohl D.M."/>
        </authorList>
    </citation>
    <scope>NUCLEOTIDE SEQUENCE</scope>
    <source>
        <strain evidence="3">Duluth1</strain>
        <tissue evidence="3">Whole animal</tissue>
    </source>
</reference>
<dbReference type="PANTHER" id="PTHR24252">
    <property type="entry name" value="ACROSIN-RELATED"/>
    <property type="match status" value="1"/>
</dbReference>
<dbReference type="Proteomes" id="UP000828390">
    <property type="component" value="Unassembled WGS sequence"/>
</dbReference>
<dbReference type="EMBL" id="JAIWYP010000003">
    <property type="protein sequence ID" value="KAH3845683.1"/>
    <property type="molecule type" value="Genomic_DNA"/>
</dbReference>
<dbReference type="InterPro" id="IPR043504">
    <property type="entry name" value="Peptidase_S1_PA_chymotrypsin"/>
</dbReference>
<comment type="caution">
    <text evidence="3">The sequence shown here is derived from an EMBL/GenBank/DDBJ whole genome shotgun (WGS) entry which is preliminary data.</text>
</comment>
<dbReference type="PROSITE" id="PS50240">
    <property type="entry name" value="TRYPSIN_DOM"/>
    <property type="match status" value="1"/>
</dbReference>
<evidence type="ECO:0000256" key="1">
    <source>
        <dbReference type="ARBA" id="ARBA00023157"/>
    </source>
</evidence>
<feature type="domain" description="Peptidase S1" evidence="2">
    <location>
        <begin position="34"/>
        <end position="121"/>
    </location>
</feature>
<name>A0A9D4QWP0_DREPO</name>
<dbReference type="GO" id="GO:0004252">
    <property type="term" value="F:serine-type endopeptidase activity"/>
    <property type="evidence" value="ECO:0007669"/>
    <property type="project" value="InterPro"/>
</dbReference>
<protein>
    <recommendedName>
        <fullName evidence="2">Peptidase S1 domain-containing protein</fullName>
    </recommendedName>
</protein>
<sequence>MEDPEEGAEPAHNSHIIVKDVSDFTLLLGASRRIVNGQAFERGQWPFLVSLHYLKPNDYTIHTGIQHLCGGSLIDPYWVFTAAHCYSDDLSEGFSEVTQWRAVLGEYNQLIKDDGGQTVEI</sequence>
<proteinExistence type="predicted"/>
<dbReference type="PANTHER" id="PTHR24252:SF8">
    <property type="entry name" value="ACROSIN"/>
    <property type="match status" value="1"/>
</dbReference>
<organism evidence="3 4">
    <name type="scientific">Dreissena polymorpha</name>
    <name type="common">Zebra mussel</name>
    <name type="synonym">Mytilus polymorpha</name>
    <dbReference type="NCBI Taxonomy" id="45954"/>
    <lineage>
        <taxon>Eukaryota</taxon>
        <taxon>Metazoa</taxon>
        <taxon>Spiralia</taxon>
        <taxon>Lophotrochozoa</taxon>
        <taxon>Mollusca</taxon>
        <taxon>Bivalvia</taxon>
        <taxon>Autobranchia</taxon>
        <taxon>Heteroconchia</taxon>
        <taxon>Euheterodonta</taxon>
        <taxon>Imparidentia</taxon>
        <taxon>Neoheterodontei</taxon>
        <taxon>Myida</taxon>
        <taxon>Dreissenoidea</taxon>
        <taxon>Dreissenidae</taxon>
        <taxon>Dreissena</taxon>
    </lineage>
</organism>
<dbReference type="Pfam" id="PF00089">
    <property type="entry name" value="Trypsin"/>
    <property type="match status" value="1"/>
</dbReference>
<dbReference type="InterPro" id="IPR009003">
    <property type="entry name" value="Peptidase_S1_PA"/>
</dbReference>
<dbReference type="AlphaFoldDB" id="A0A9D4QWP0"/>
<dbReference type="Gene3D" id="2.40.10.10">
    <property type="entry name" value="Trypsin-like serine proteases"/>
    <property type="match status" value="1"/>
</dbReference>